<reference evidence="2 3" key="1">
    <citation type="submission" date="2019-04" db="EMBL/GenBank/DDBJ databases">
        <title>Rhizobium terrae sp. nov., isolated from a paddy soil.</title>
        <authorList>
            <person name="Lin S.-Y."/>
            <person name="Hameed A."/>
            <person name="Huang H.-I."/>
            <person name="Young C.-C."/>
        </authorList>
    </citation>
    <scope>NUCLEOTIDE SEQUENCE [LARGE SCALE GENOMIC DNA]</scope>
    <source>
        <strain evidence="2 3">CC-HIH110</strain>
    </source>
</reference>
<accession>A0A4S4A622</accession>
<name>A0A4S4A622_9HYPH</name>
<dbReference type="Pfam" id="PF07700">
    <property type="entry name" value="HNOB"/>
    <property type="match status" value="1"/>
</dbReference>
<comment type="caution">
    <text evidence="2">The sequence shown here is derived from an EMBL/GenBank/DDBJ whole genome shotgun (WGS) entry which is preliminary data.</text>
</comment>
<sequence length="203" mass="22631">MQLNPSRNRFGLKEWLSEIAVGVSMKGVVFTEFLAFVSESWDEDLVDDIIEASALESGGAYTSVGTYDHREIVSLLEALSFRTEQPKDALMRQFGFYLAGRFSVFFPQFFTRCDTLFAFLASIDDYIHVEVKKLYPDAELPSFDVLQSDETQMSMRYRSSRKMEALAQGLIYGAAHHFGCTIHVAASDGGDGSVIFAINEAGS</sequence>
<feature type="domain" description="Heme NO-binding" evidence="1">
    <location>
        <begin position="26"/>
        <end position="184"/>
    </location>
</feature>
<dbReference type="Proteomes" id="UP000310754">
    <property type="component" value="Unassembled WGS sequence"/>
</dbReference>
<evidence type="ECO:0000313" key="3">
    <source>
        <dbReference type="Proteomes" id="UP000310754"/>
    </source>
</evidence>
<dbReference type="Gene3D" id="3.90.1520.10">
    <property type="entry name" value="H-NOX domain"/>
    <property type="match status" value="1"/>
</dbReference>
<keyword evidence="3" id="KW-1185">Reference proteome</keyword>
<dbReference type="InterPro" id="IPR038158">
    <property type="entry name" value="H-NOX_domain_sf"/>
</dbReference>
<organism evidence="2 3">
    <name type="scientific">Allorhizobium terrae</name>
    <dbReference type="NCBI Taxonomy" id="1848972"/>
    <lineage>
        <taxon>Bacteria</taxon>
        <taxon>Pseudomonadati</taxon>
        <taxon>Pseudomonadota</taxon>
        <taxon>Alphaproteobacteria</taxon>
        <taxon>Hyphomicrobiales</taxon>
        <taxon>Rhizobiaceae</taxon>
        <taxon>Rhizobium/Agrobacterium group</taxon>
        <taxon>Allorhizobium</taxon>
    </lineage>
</organism>
<dbReference type="GO" id="GO:0020037">
    <property type="term" value="F:heme binding"/>
    <property type="evidence" value="ECO:0007669"/>
    <property type="project" value="InterPro"/>
</dbReference>
<dbReference type="AlphaFoldDB" id="A0A4S4A622"/>
<evidence type="ECO:0000313" key="2">
    <source>
        <dbReference type="EMBL" id="THF53849.1"/>
    </source>
</evidence>
<protein>
    <recommendedName>
        <fullName evidence="1">Heme NO-binding domain-containing protein</fullName>
    </recommendedName>
</protein>
<dbReference type="InterPro" id="IPR024096">
    <property type="entry name" value="NO_sig/Golgi_transp_ligand-bd"/>
</dbReference>
<dbReference type="InterPro" id="IPR011644">
    <property type="entry name" value="Heme_NO-bd"/>
</dbReference>
<proteinExistence type="predicted"/>
<dbReference type="SUPFAM" id="SSF111126">
    <property type="entry name" value="Ligand-binding domain in the NO signalling and Golgi transport"/>
    <property type="match status" value="1"/>
</dbReference>
<evidence type="ECO:0000259" key="1">
    <source>
        <dbReference type="Pfam" id="PF07700"/>
    </source>
</evidence>
<gene>
    <name evidence="2" type="ORF">E6C51_01675</name>
</gene>
<dbReference type="EMBL" id="SSOA01000001">
    <property type="protein sequence ID" value="THF53849.1"/>
    <property type="molecule type" value="Genomic_DNA"/>
</dbReference>